<evidence type="ECO:0000313" key="14">
    <source>
        <dbReference type="Proteomes" id="UP000189426"/>
    </source>
</evidence>
<dbReference type="AlphaFoldDB" id="A0A1V3IIK0"/>
<keyword evidence="8 12" id="KW-0812">Transmembrane</keyword>
<evidence type="ECO:0000256" key="2">
    <source>
        <dbReference type="ARBA" id="ARBA00004377"/>
    </source>
</evidence>
<keyword evidence="9 12" id="KW-0201">Cytochrome c-type biogenesis</keyword>
<dbReference type="PANTHER" id="PTHR37531:SF1">
    <property type="entry name" value="HEME EXPORTER PROTEIN D"/>
    <property type="match status" value="1"/>
</dbReference>
<evidence type="ECO:0000256" key="11">
    <source>
        <dbReference type="ARBA" id="ARBA00023136"/>
    </source>
</evidence>
<dbReference type="GO" id="GO:0005886">
    <property type="term" value="C:plasma membrane"/>
    <property type="evidence" value="ECO:0007669"/>
    <property type="project" value="UniProtKB-SubCell"/>
</dbReference>
<keyword evidence="14" id="KW-1185">Reference proteome</keyword>
<keyword evidence="6 12" id="KW-1003">Cell membrane</keyword>
<dbReference type="GO" id="GO:1903607">
    <property type="term" value="P:cytochrome c biosynthetic process"/>
    <property type="evidence" value="ECO:0007669"/>
    <property type="project" value="TreeGrafter"/>
</dbReference>
<dbReference type="NCBIfam" id="TIGR03141">
    <property type="entry name" value="cytochro_ccmD"/>
    <property type="match status" value="1"/>
</dbReference>
<protein>
    <recommendedName>
        <fullName evidence="4 12">Heme exporter protein D</fullName>
    </recommendedName>
</protein>
<keyword evidence="10 12" id="KW-1133">Transmembrane helix</keyword>
<keyword evidence="11 12" id="KW-0472">Membrane</keyword>
<dbReference type="InterPro" id="IPR052075">
    <property type="entry name" value="Heme_exporter_D"/>
</dbReference>
<comment type="function">
    <text evidence="1 12">Required for the export of heme to the periplasm for the biogenesis of c-type cytochromes.</text>
</comment>
<evidence type="ECO:0000256" key="7">
    <source>
        <dbReference type="ARBA" id="ARBA00022519"/>
    </source>
</evidence>
<evidence type="ECO:0000256" key="6">
    <source>
        <dbReference type="ARBA" id="ARBA00022475"/>
    </source>
</evidence>
<dbReference type="PANTHER" id="PTHR37531">
    <property type="entry name" value="HEME EXPORTER PROTEIN D"/>
    <property type="match status" value="1"/>
</dbReference>
<evidence type="ECO:0000256" key="3">
    <source>
        <dbReference type="ARBA" id="ARBA00008741"/>
    </source>
</evidence>
<dbReference type="RefSeq" id="WP_077493281.1">
    <property type="nucleotide sequence ID" value="NZ_MLHG01000013.1"/>
</dbReference>
<dbReference type="EMBL" id="MLHG01000013">
    <property type="protein sequence ID" value="OOF41090.1"/>
    <property type="molecule type" value="Genomic_DNA"/>
</dbReference>
<evidence type="ECO:0000256" key="8">
    <source>
        <dbReference type="ARBA" id="ARBA00022692"/>
    </source>
</evidence>
<dbReference type="InterPro" id="IPR007078">
    <property type="entry name" value="Haem_export_protD_CcmD"/>
</dbReference>
<dbReference type="GO" id="GO:0017004">
    <property type="term" value="P:cytochrome complex assembly"/>
    <property type="evidence" value="ECO:0007669"/>
    <property type="project" value="UniProtKB-KW"/>
</dbReference>
<dbReference type="Pfam" id="PF04995">
    <property type="entry name" value="CcmD"/>
    <property type="match status" value="1"/>
</dbReference>
<comment type="subcellular location">
    <subcellularLocation>
        <location evidence="2 12">Cell inner membrane</location>
        <topology evidence="2 12">Single-pass membrane protein</topology>
    </subcellularLocation>
</comment>
<keyword evidence="7 12" id="KW-0997">Cell inner membrane</keyword>
<name>A0A1V3IIK0_9PAST</name>
<reference evidence="13 14" key="1">
    <citation type="submission" date="2016-10" db="EMBL/GenBank/DDBJ databases">
        <title>Rodentibacter gen. nov. and new species.</title>
        <authorList>
            <person name="Christensen H."/>
        </authorList>
    </citation>
    <scope>NUCLEOTIDE SEQUENCE [LARGE SCALE GENOMIC DNA]</scope>
    <source>
        <strain evidence="13 14">Ppn418</strain>
    </source>
</reference>
<evidence type="ECO:0000256" key="10">
    <source>
        <dbReference type="ARBA" id="ARBA00022989"/>
    </source>
</evidence>
<accession>A0A1V3IIK0</accession>
<dbReference type="STRING" id="1908257.BKK47_02125"/>
<comment type="caution">
    <text evidence="13">The sequence shown here is derived from an EMBL/GenBank/DDBJ whole genome shotgun (WGS) entry which is preliminary data.</text>
</comment>
<evidence type="ECO:0000256" key="12">
    <source>
        <dbReference type="RuleBase" id="RU363101"/>
    </source>
</evidence>
<evidence type="ECO:0000256" key="4">
    <source>
        <dbReference type="ARBA" id="ARBA00016461"/>
    </source>
</evidence>
<proteinExistence type="inferred from homology"/>
<keyword evidence="5 12" id="KW-0813">Transport</keyword>
<evidence type="ECO:0000256" key="1">
    <source>
        <dbReference type="ARBA" id="ARBA00002442"/>
    </source>
</evidence>
<sequence>MFFQTWSDFFDMGGYGFYVWLSYGISLVSIVALIIQSFKQRKTILQNVLRETQREARLQQANNKGNTL</sequence>
<evidence type="ECO:0000256" key="5">
    <source>
        <dbReference type="ARBA" id="ARBA00022448"/>
    </source>
</evidence>
<evidence type="ECO:0000313" key="13">
    <source>
        <dbReference type="EMBL" id="OOF41090.1"/>
    </source>
</evidence>
<comment type="similarity">
    <text evidence="3 12">Belongs to the CcmD/CycX/HelD family.</text>
</comment>
<gene>
    <name evidence="13" type="ORF">BKK47_02125</name>
</gene>
<dbReference type="GO" id="GO:0015886">
    <property type="term" value="P:heme transport"/>
    <property type="evidence" value="ECO:0007669"/>
    <property type="project" value="InterPro"/>
</dbReference>
<organism evidence="13 14">
    <name type="scientific">Rodentibacter mrazii</name>
    <dbReference type="NCBI Taxonomy" id="1908257"/>
    <lineage>
        <taxon>Bacteria</taxon>
        <taxon>Pseudomonadati</taxon>
        <taxon>Pseudomonadota</taxon>
        <taxon>Gammaproteobacteria</taxon>
        <taxon>Pasteurellales</taxon>
        <taxon>Pasteurellaceae</taxon>
        <taxon>Rodentibacter</taxon>
    </lineage>
</organism>
<evidence type="ECO:0000256" key="9">
    <source>
        <dbReference type="ARBA" id="ARBA00022748"/>
    </source>
</evidence>
<feature type="transmembrane region" description="Helical" evidence="12">
    <location>
        <begin position="15"/>
        <end position="35"/>
    </location>
</feature>
<dbReference type="Proteomes" id="UP000189426">
    <property type="component" value="Unassembled WGS sequence"/>
</dbReference>